<sequence length="397" mass="44296">MGDAATVRAALSGSDQKDPKIIYLSPVLANVWLALQVEYSKRNAPIPADVAAEIVRKNSKNTKNPFSTLNNLDKRGVLQIASGSSSRRTRIPLTIGIVITTGKAPNVKQIWPVEEAVTKLPKLPTEPKTEAKVKKPPAPKPPALTDLLGEPVWVYPKTHKPVMVQVTTLELYKALLEGARKDEFAPKTTSEIVVYIAHMNEKKDSLIHAISRMEKQGLFLHVSGKKTRVDPAKRVLVCRPVQVFRHASWTSGETVTFIPQECEACVDTRMLAQAQETVQEPVTKVEAQLEHAPSSALPTKAELAVRLTDKQQEAEQLAQTWRAEEETLVQEFATIQEEIADLDRRRHARMQRFQEVQVALAANQIGKPEGLDALRHEIEDLGMLVLNYDRLVPHLQR</sequence>
<proteinExistence type="predicted"/>
<feature type="coiled-coil region" evidence="1">
    <location>
        <begin position="300"/>
        <end position="345"/>
    </location>
</feature>
<evidence type="ECO:0000313" key="2">
    <source>
        <dbReference type="EMBL" id="OGL86373.1"/>
    </source>
</evidence>
<dbReference type="AlphaFoldDB" id="A0A1F7V784"/>
<evidence type="ECO:0000256" key="1">
    <source>
        <dbReference type="SAM" id="Coils"/>
    </source>
</evidence>
<keyword evidence="1" id="KW-0175">Coiled coil</keyword>
<name>A0A1F7V784_9BACT</name>
<accession>A0A1F7V784</accession>
<reference evidence="2 3" key="1">
    <citation type="journal article" date="2016" name="Nat. Commun.">
        <title>Thousands of microbial genomes shed light on interconnected biogeochemical processes in an aquifer system.</title>
        <authorList>
            <person name="Anantharaman K."/>
            <person name="Brown C.T."/>
            <person name="Hug L.A."/>
            <person name="Sharon I."/>
            <person name="Castelle C.J."/>
            <person name="Probst A.J."/>
            <person name="Thomas B.C."/>
            <person name="Singh A."/>
            <person name="Wilkins M.J."/>
            <person name="Karaoz U."/>
            <person name="Brodie E.L."/>
            <person name="Williams K.H."/>
            <person name="Hubbard S.S."/>
            <person name="Banfield J.F."/>
        </authorList>
    </citation>
    <scope>NUCLEOTIDE SEQUENCE [LARGE SCALE GENOMIC DNA]</scope>
</reference>
<protein>
    <submittedName>
        <fullName evidence="2">Uncharacterized protein</fullName>
    </submittedName>
</protein>
<evidence type="ECO:0000313" key="3">
    <source>
        <dbReference type="Proteomes" id="UP000176593"/>
    </source>
</evidence>
<dbReference type="Proteomes" id="UP000176593">
    <property type="component" value="Unassembled WGS sequence"/>
</dbReference>
<comment type="caution">
    <text evidence="2">The sequence shown here is derived from an EMBL/GenBank/DDBJ whole genome shotgun (WGS) entry which is preliminary data.</text>
</comment>
<dbReference type="EMBL" id="MGEQ01000010">
    <property type="protein sequence ID" value="OGL86373.1"/>
    <property type="molecule type" value="Genomic_DNA"/>
</dbReference>
<organism evidence="2 3">
    <name type="scientific">Candidatus Uhrbacteria bacterium RIFCSPLOWO2_02_FULL_48_18</name>
    <dbReference type="NCBI Taxonomy" id="1802408"/>
    <lineage>
        <taxon>Bacteria</taxon>
        <taxon>Candidatus Uhriibacteriota</taxon>
    </lineage>
</organism>
<gene>
    <name evidence="2" type="ORF">A3I41_02340</name>
</gene>